<reference evidence="2" key="3">
    <citation type="submission" date="2019-09" db="EMBL/GenBank/DDBJ databases">
        <authorList>
            <person name="Zhang D.-C."/>
        </authorList>
    </citation>
    <scope>NUCLEOTIDE SEQUENCE</scope>
    <source>
        <strain evidence="2">RU-4-M-4</strain>
    </source>
</reference>
<reference evidence="3 4" key="2">
    <citation type="submission" date="2019-07" db="EMBL/GenBank/DDBJ databases">
        <title>Algibacter marinivivus sp. nov., isolated from the surface of a marine red alga.</title>
        <authorList>
            <person name="Zhong X."/>
            <person name="Xu W."/>
            <person name="Zhang Y."/>
            <person name="Zhang Q."/>
            <person name="Du Z."/>
        </authorList>
    </citation>
    <scope>NUCLEOTIDE SEQUENCE [LARGE SCALE GENOMIC DNA]</scope>
    <source>
        <strain evidence="3 4">RU-4-M-4</strain>
    </source>
</reference>
<evidence type="ECO:0000313" key="3">
    <source>
        <dbReference type="EMBL" id="TSJ80481.1"/>
    </source>
</evidence>
<dbReference type="SUPFAM" id="SSF54427">
    <property type="entry name" value="NTF2-like"/>
    <property type="match status" value="1"/>
</dbReference>
<dbReference type="RefSeq" id="WP_144115852.1">
    <property type="nucleotide sequence ID" value="NZ_JACHGE010000004.1"/>
</dbReference>
<dbReference type="Proteomes" id="UP000315145">
    <property type="component" value="Unassembled WGS sequence"/>
</dbReference>
<protein>
    <recommendedName>
        <fullName evidence="6">Nuclear transport factor 2 family protein</fullName>
    </recommendedName>
</protein>
<gene>
    <name evidence="2" type="ORF">F2B50_06400</name>
    <name evidence="3" type="ORF">FPF71_06400</name>
</gene>
<feature type="chain" id="PRO_5024410759" description="Nuclear transport factor 2 family protein" evidence="1">
    <location>
        <begin position="23"/>
        <end position="322"/>
    </location>
</feature>
<keyword evidence="4" id="KW-1185">Reference proteome</keyword>
<sequence length="322" mass="37221">MKQNSALLIIILSILFSNCTNSQSENDEKSEVIEILNNWNKFHNEKDILNLLKLYNENVFYYGQNKSLNYITKDKSKLFKKFNSFKQENVRINELSRNLLNEEIKISFTKKVTIDSEEKDYPSYLILKKENDTWKISTESDLITNKNISEKSTSDDHKKISGDFNGDGKKEYAWIETPQRLVDSEYIIDESKLEEGEFHVLYGDFIGGAKSVIHFSNKTIWPITLDTANGELSNIGDLNDDGSDNICVYTSGGRSSALRVINANNYYKPNLIEPLFVNRNIYDSVQKEDMLEKISNKLIRVTYSTFSEKGEYELITKEIKLK</sequence>
<dbReference type="EMBL" id="VWRS01000002">
    <property type="protein sequence ID" value="KAA5826443.1"/>
    <property type="molecule type" value="Genomic_DNA"/>
</dbReference>
<comment type="caution">
    <text evidence="2">The sequence shown here is derived from an EMBL/GenBank/DDBJ whole genome shotgun (WGS) entry which is preliminary data.</text>
</comment>
<feature type="signal peptide" evidence="1">
    <location>
        <begin position="1"/>
        <end position="22"/>
    </location>
</feature>
<keyword evidence="1" id="KW-0732">Signal</keyword>
<name>A0A5M7BA73_9FLAO</name>
<evidence type="ECO:0008006" key="6">
    <source>
        <dbReference type="Google" id="ProtNLM"/>
    </source>
</evidence>
<dbReference type="SUPFAM" id="SSF69318">
    <property type="entry name" value="Integrin alpha N-terminal domain"/>
    <property type="match status" value="1"/>
</dbReference>
<dbReference type="EMBL" id="VMBF01000002">
    <property type="protein sequence ID" value="TSJ80481.1"/>
    <property type="molecule type" value="Genomic_DNA"/>
</dbReference>
<reference evidence="2 5" key="1">
    <citation type="journal article" date="2015" name="Int. J. Syst. Evol. Microbiol.">
        <title>Algibacter amylolyticus sp. nov., isolated from intertidal sediment.</title>
        <authorList>
            <person name="Zhang D.C."/>
            <person name="Wu J."/>
            <person name="Neuner K."/>
            <person name="Yao J."/>
            <person name="Margesin R."/>
        </authorList>
    </citation>
    <scope>NUCLEOTIDE SEQUENCE [LARGE SCALE GENOMIC DNA]</scope>
    <source>
        <strain evidence="2 5">RU-4-M-4</strain>
    </source>
</reference>
<dbReference type="InterPro" id="IPR028994">
    <property type="entry name" value="Integrin_alpha_N"/>
</dbReference>
<accession>A0A5M7BA73</accession>
<evidence type="ECO:0000313" key="4">
    <source>
        <dbReference type="Proteomes" id="UP000315145"/>
    </source>
</evidence>
<dbReference type="AlphaFoldDB" id="A0A5M7BA73"/>
<evidence type="ECO:0000256" key="1">
    <source>
        <dbReference type="SAM" id="SignalP"/>
    </source>
</evidence>
<evidence type="ECO:0000313" key="5">
    <source>
        <dbReference type="Proteomes" id="UP000322315"/>
    </source>
</evidence>
<dbReference type="OrthoDB" id="637392at2"/>
<proteinExistence type="predicted"/>
<evidence type="ECO:0000313" key="2">
    <source>
        <dbReference type="EMBL" id="KAA5826443.1"/>
    </source>
</evidence>
<organism evidence="2 5">
    <name type="scientific">Algibacter amylolyticus</name>
    <dbReference type="NCBI Taxonomy" id="1608400"/>
    <lineage>
        <taxon>Bacteria</taxon>
        <taxon>Pseudomonadati</taxon>
        <taxon>Bacteroidota</taxon>
        <taxon>Flavobacteriia</taxon>
        <taxon>Flavobacteriales</taxon>
        <taxon>Flavobacteriaceae</taxon>
        <taxon>Algibacter</taxon>
    </lineage>
</organism>
<dbReference type="Proteomes" id="UP000322315">
    <property type="component" value="Unassembled WGS sequence"/>
</dbReference>
<dbReference type="InterPro" id="IPR032710">
    <property type="entry name" value="NTF2-like_dom_sf"/>
</dbReference>